<dbReference type="Gene3D" id="3.40.50.1820">
    <property type="entry name" value="alpha/beta hydrolase"/>
    <property type="match status" value="1"/>
</dbReference>
<dbReference type="Pfam" id="PF12697">
    <property type="entry name" value="Abhydrolase_6"/>
    <property type="match status" value="1"/>
</dbReference>
<evidence type="ECO:0000256" key="1">
    <source>
        <dbReference type="ARBA" id="ARBA00022801"/>
    </source>
</evidence>
<comment type="caution">
    <text evidence="3">The sequence shown here is derived from an EMBL/GenBank/DDBJ whole genome shotgun (WGS) entry which is preliminary data.</text>
</comment>
<evidence type="ECO:0000313" key="4">
    <source>
        <dbReference type="Proteomes" id="UP001200145"/>
    </source>
</evidence>
<dbReference type="PANTHER" id="PTHR43798">
    <property type="entry name" value="MONOACYLGLYCEROL LIPASE"/>
    <property type="match status" value="1"/>
</dbReference>
<dbReference type="InterPro" id="IPR000073">
    <property type="entry name" value="AB_hydrolase_1"/>
</dbReference>
<evidence type="ECO:0000259" key="2">
    <source>
        <dbReference type="Pfam" id="PF12697"/>
    </source>
</evidence>
<gene>
    <name evidence="3" type="ORF">L0U88_13620</name>
</gene>
<evidence type="ECO:0000313" key="3">
    <source>
        <dbReference type="EMBL" id="MCF1715671.1"/>
    </source>
</evidence>
<sequence length="330" mass="36582">MASKKWLFGIPVVLAVAYMAGPNPSTPDYSSQMPVVPDAPEVETYVRNKEASFKLKPDNEARIIWNNDSLRQPTEYSIVYLHGFSASQFEGAPTHLHAAKAMGANLYLARLAEHGIDTSDALANLTPEKYWESAKEALAVGKQLGKKVILMGTSTGGTNALQLAATYPNDVYALVLLSPNIAINDPNAWLLNNPWGLQIAQLVLGGKYRTASDDRPTYKQYWNTPYRLEATVALEELLETTMTPETFAKVKQPLLLLYYYKNEQEQDPVVKVSAMREMFQQVGTPEALKKEIAMPNTGDHVIASPFKSKDAAGVEKEITDWLLQLKANHP</sequence>
<dbReference type="SUPFAM" id="SSF53474">
    <property type="entry name" value="alpha/beta-Hydrolases"/>
    <property type="match status" value="1"/>
</dbReference>
<name>A0ABS9BIX6_9BACT</name>
<dbReference type="InterPro" id="IPR029058">
    <property type="entry name" value="AB_hydrolase_fold"/>
</dbReference>
<reference evidence="3 4" key="1">
    <citation type="submission" date="2022-01" db="EMBL/GenBank/DDBJ databases">
        <title>Flavihumibacter sp. nov., isolated from sediment of a river.</title>
        <authorList>
            <person name="Liu H."/>
        </authorList>
    </citation>
    <scope>NUCLEOTIDE SEQUENCE [LARGE SCALE GENOMIC DNA]</scope>
    <source>
        <strain evidence="3 4">RY-1</strain>
    </source>
</reference>
<dbReference type="InterPro" id="IPR050266">
    <property type="entry name" value="AB_hydrolase_sf"/>
</dbReference>
<dbReference type="Proteomes" id="UP001200145">
    <property type="component" value="Unassembled WGS sequence"/>
</dbReference>
<dbReference type="RefSeq" id="WP_234866620.1">
    <property type="nucleotide sequence ID" value="NZ_JAKEVY010000003.1"/>
</dbReference>
<dbReference type="PANTHER" id="PTHR43798:SF31">
    <property type="entry name" value="AB HYDROLASE SUPERFAMILY PROTEIN YCLE"/>
    <property type="match status" value="1"/>
</dbReference>
<proteinExistence type="predicted"/>
<protein>
    <submittedName>
        <fullName evidence="3">Lysophospholipase</fullName>
    </submittedName>
</protein>
<dbReference type="EMBL" id="JAKEVY010000003">
    <property type="protein sequence ID" value="MCF1715671.1"/>
    <property type="molecule type" value="Genomic_DNA"/>
</dbReference>
<keyword evidence="4" id="KW-1185">Reference proteome</keyword>
<keyword evidence="1" id="KW-0378">Hydrolase</keyword>
<organism evidence="3 4">
    <name type="scientific">Flavihumibacter fluminis</name>
    <dbReference type="NCBI Taxonomy" id="2909236"/>
    <lineage>
        <taxon>Bacteria</taxon>
        <taxon>Pseudomonadati</taxon>
        <taxon>Bacteroidota</taxon>
        <taxon>Chitinophagia</taxon>
        <taxon>Chitinophagales</taxon>
        <taxon>Chitinophagaceae</taxon>
        <taxon>Flavihumibacter</taxon>
    </lineage>
</organism>
<accession>A0ABS9BIX6</accession>
<feature type="domain" description="AB hydrolase-1" evidence="2">
    <location>
        <begin position="78"/>
        <end position="305"/>
    </location>
</feature>